<protein>
    <submittedName>
        <fullName evidence="2">Type VI secretion system-associated FHA domain protein TagH</fullName>
    </submittedName>
</protein>
<evidence type="ECO:0000313" key="3">
    <source>
        <dbReference type="Proteomes" id="UP001163739"/>
    </source>
</evidence>
<reference evidence="2" key="1">
    <citation type="submission" date="2022-06" db="EMBL/GenBank/DDBJ databases">
        <title>Alkalimarinus sp. nov., isolated from gut of a Alitta virens.</title>
        <authorList>
            <person name="Yang A.I."/>
            <person name="Shin N.-R."/>
        </authorList>
    </citation>
    <scope>NUCLEOTIDE SEQUENCE</scope>
    <source>
        <strain evidence="2">A2M4</strain>
    </source>
</reference>
<dbReference type="Proteomes" id="UP001163739">
    <property type="component" value="Chromosome"/>
</dbReference>
<dbReference type="RefSeq" id="WP_265048808.1">
    <property type="nucleotide sequence ID" value="NZ_CP100390.1"/>
</dbReference>
<dbReference type="SMART" id="SM00240">
    <property type="entry name" value="FHA"/>
    <property type="match status" value="1"/>
</dbReference>
<keyword evidence="3" id="KW-1185">Reference proteome</keyword>
<dbReference type="Gene3D" id="2.60.200.20">
    <property type="match status" value="1"/>
</dbReference>
<dbReference type="InterPro" id="IPR046883">
    <property type="entry name" value="T6SS_FHA_C"/>
</dbReference>
<evidence type="ECO:0000259" key="1">
    <source>
        <dbReference type="PROSITE" id="PS50006"/>
    </source>
</evidence>
<accession>A0ABY6N5D1</accession>
<dbReference type="CDD" id="cd00060">
    <property type="entry name" value="FHA"/>
    <property type="match status" value="1"/>
</dbReference>
<dbReference type="InterPro" id="IPR017735">
    <property type="entry name" value="T6SS_FHA"/>
</dbReference>
<name>A0ABY6N5D1_9ALTE</name>
<gene>
    <name evidence="2" type="primary">tagH</name>
    <name evidence="2" type="ORF">NKI27_06165</name>
</gene>
<sequence>MDLLFRIEPVQSEALLDTDSAHRDASFTNLSADNHFTFSPLGGLIGRSTECDWVLADPDLRLSGKHAAISFEHHQYQITDLSTNGLFVNDQLEPLGKGNTHAINTGDRFVMGPFCMVASVANAVNTPDIDLTEMLTDEEGIQPLMPDDSATDEISLVEHEHLISANGTSFDDLLEFPTPKQEEPVPLEVTDQANVRREPAEPVSSHTIESVALPPCNNPPTVSAKRTLHHTAEPSDRGDKHLPLFQFLRGAGLDDELLLHPELNELMFNFGALLKRYTGEIMKLMGERSRYKNQCRLDMTLVAAEHNNPLKYCVNEVQALREMIISPQRENLSGGQAIESAMEDIRDHFSRVEKGYQGTLSSLIDFIGMTDGKTASSAITPHKKQPTQTLSNMPWHYRKRLKQLQQKTAMLKDPGYYSDEFFSPRFAYFYQNPERANQYLDSATPKTENPR</sequence>
<dbReference type="NCBIfam" id="TIGR03354">
    <property type="entry name" value="VI_FHA"/>
    <property type="match status" value="1"/>
</dbReference>
<feature type="domain" description="FHA" evidence="1">
    <location>
        <begin position="43"/>
        <end position="93"/>
    </location>
</feature>
<proteinExistence type="predicted"/>
<dbReference type="Pfam" id="PF20232">
    <property type="entry name" value="T6SS_FHA_C"/>
    <property type="match status" value="1"/>
</dbReference>
<organism evidence="2 3">
    <name type="scientific">Alkalimarinus alittae</name>
    <dbReference type="NCBI Taxonomy" id="2961619"/>
    <lineage>
        <taxon>Bacteria</taxon>
        <taxon>Pseudomonadati</taxon>
        <taxon>Pseudomonadota</taxon>
        <taxon>Gammaproteobacteria</taxon>
        <taxon>Alteromonadales</taxon>
        <taxon>Alteromonadaceae</taxon>
        <taxon>Alkalimarinus</taxon>
    </lineage>
</organism>
<dbReference type="InterPro" id="IPR000253">
    <property type="entry name" value="FHA_dom"/>
</dbReference>
<dbReference type="PROSITE" id="PS50006">
    <property type="entry name" value="FHA_DOMAIN"/>
    <property type="match status" value="1"/>
</dbReference>
<dbReference type="EMBL" id="CP100390">
    <property type="protein sequence ID" value="UZE97333.1"/>
    <property type="molecule type" value="Genomic_DNA"/>
</dbReference>
<dbReference type="Pfam" id="PF00498">
    <property type="entry name" value="FHA"/>
    <property type="match status" value="1"/>
</dbReference>
<dbReference type="SUPFAM" id="SSF49879">
    <property type="entry name" value="SMAD/FHA domain"/>
    <property type="match status" value="1"/>
</dbReference>
<evidence type="ECO:0000313" key="2">
    <source>
        <dbReference type="EMBL" id="UZE97333.1"/>
    </source>
</evidence>
<dbReference type="InterPro" id="IPR008984">
    <property type="entry name" value="SMAD_FHA_dom_sf"/>
</dbReference>